<reference evidence="3" key="1">
    <citation type="submission" date="2016-10" db="EMBL/GenBank/DDBJ databases">
        <authorList>
            <person name="Varghese N."/>
            <person name="Submissions S."/>
        </authorList>
    </citation>
    <scope>NUCLEOTIDE SEQUENCE [LARGE SCALE GENOMIC DNA]</scope>
    <source>
        <strain evidence="3">DS-12</strain>
    </source>
</reference>
<name>A0A1I4XUU6_9FLAO</name>
<dbReference type="AlphaFoldDB" id="A0A1I4XUU6"/>
<sequence length="264" mass="30708">MDVIRLHEQTVFIQTSNIYFKKWEVENPRNTIILLHDSLGCTFLWREWPEELAKELKCNVIAYDRRGYGKSDNYTVKRPINYLEQEADILKDLLNYWQIEKPILFGFSDGASVATIFAGMFPNDLELLIIEGVHVLIEPETLKGIVEAENILKTTQIAKALQKYHGDKVYDLYYAWTKTWLSDEHQTWNIEHFIPKITVPTLVIQGEFDEFGSMNQVNAFDKSSGIVEKLIVSNAKHTAHKEQKELVFSTITQFVNTHLHEKMD</sequence>
<evidence type="ECO:0000259" key="1">
    <source>
        <dbReference type="Pfam" id="PF00561"/>
    </source>
</evidence>
<dbReference type="InterPro" id="IPR000073">
    <property type="entry name" value="AB_hydrolase_1"/>
</dbReference>
<dbReference type="InterPro" id="IPR029058">
    <property type="entry name" value="AB_hydrolase_fold"/>
</dbReference>
<gene>
    <name evidence="2" type="ORF">SAMN05421741_103159</name>
</gene>
<protein>
    <submittedName>
        <fullName evidence="2">Pimeloyl-ACP methyl ester carboxylesterase</fullName>
    </submittedName>
</protein>
<accession>A0A1I4XUU6</accession>
<organism evidence="2 3">
    <name type="scientific">Paenimyroides ummariense</name>
    <dbReference type="NCBI Taxonomy" id="913024"/>
    <lineage>
        <taxon>Bacteria</taxon>
        <taxon>Pseudomonadati</taxon>
        <taxon>Bacteroidota</taxon>
        <taxon>Flavobacteriia</taxon>
        <taxon>Flavobacteriales</taxon>
        <taxon>Flavobacteriaceae</taxon>
        <taxon>Paenimyroides</taxon>
    </lineage>
</organism>
<dbReference type="GO" id="GO:0016020">
    <property type="term" value="C:membrane"/>
    <property type="evidence" value="ECO:0007669"/>
    <property type="project" value="TreeGrafter"/>
</dbReference>
<dbReference type="Pfam" id="PF00561">
    <property type="entry name" value="Abhydrolase_1"/>
    <property type="match status" value="1"/>
</dbReference>
<dbReference type="Proteomes" id="UP000199036">
    <property type="component" value="Unassembled WGS sequence"/>
</dbReference>
<dbReference type="SUPFAM" id="SSF53474">
    <property type="entry name" value="alpha/beta-Hydrolases"/>
    <property type="match status" value="1"/>
</dbReference>
<dbReference type="PANTHER" id="PTHR43798:SF33">
    <property type="entry name" value="HYDROLASE, PUTATIVE (AFU_ORTHOLOGUE AFUA_2G14860)-RELATED"/>
    <property type="match status" value="1"/>
</dbReference>
<feature type="domain" description="AB hydrolase-1" evidence="1">
    <location>
        <begin position="31"/>
        <end position="123"/>
    </location>
</feature>
<evidence type="ECO:0000313" key="2">
    <source>
        <dbReference type="EMBL" id="SFN29668.1"/>
    </source>
</evidence>
<dbReference type="STRING" id="913024.SAMN05421741_103159"/>
<dbReference type="InterPro" id="IPR050266">
    <property type="entry name" value="AB_hydrolase_sf"/>
</dbReference>
<keyword evidence="3" id="KW-1185">Reference proteome</keyword>
<dbReference type="RefSeq" id="WP_091519341.1">
    <property type="nucleotide sequence ID" value="NZ_FOVI01000003.1"/>
</dbReference>
<dbReference type="EMBL" id="FOVI01000003">
    <property type="protein sequence ID" value="SFN29668.1"/>
    <property type="molecule type" value="Genomic_DNA"/>
</dbReference>
<dbReference type="OrthoDB" id="135231at2"/>
<evidence type="ECO:0000313" key="3">
    <source>
        <dbReference type="Proteomes" id="UP000199036"/>
    </source>
</evidence>
<dbReference type="Gene3D" id="3.40.50.1820">
    <property type="entry name" value="alpha/beta hydrolase"/>
    <property type="match status" value="1"/>
</dbReference>
<proteinExistence type="predicted"/>
<dbReference type="PANTHER" id="PTHR43798">
    <property type="entry name" value="MONOACYLGLYCEROL LIPASE"/>
    <property type="match status" value="1"/>
</dbReference>